<evidence type="ECO:0000259" key="2">
    <source>
        <dbReference type="Pfam" id="PF02678"/>
    </source>
</evidence>
<gene>
    <name evidence="4" type="ORF">METZ01_LOCUS236907</name>
</gene>
<dbReference type="InterPro" id="IPR011051">
    <property type="entry name" value="RmlC_Cupin_sf"/>
</dbReference>
<sequence length="276" mass="30533">MNRSIINILDGMQTSDGAGVKLRRIIGSPDLNMLDPFLLFDEFGSDNPDDYIAGFPPHPHRGFETVTYMLNGKFRHKDSAGNEGLLSDGSVQWMTAGRGVIHSEMPEKTDGLARGFQLWLNLPKKLKMIDPSYNDIPSEKIPEVDIEYGKVRVISGTYKNVTGPGSPHTGMLYFDVKLDKASNIEIPIEDMWNTFIYVYHGQACVGEQNVLQGQLAVFSQKGLLSFSSSDSSILRCIVVSGEPLNEPVVRGGPFVMNTKAEVLQAFNDYQKGVLVK</sequence>
<dbReference type="InterPro" id="IPR014710">
    <property type="entry name" value="RmlC-like_jellyroll"/>
</dbReference>
<dbReference type="PANTHER" id="PTHR13903">
    <property type="entry name" value="PIRIN-RELATED"/>
    <property type="match status" value="1"/>
</dbReference>
<dbReference type="PANTHER" id="PTHR13903:SF8">
    <property type="entry name" value="PIRIN"/>
    <property type="match status" value="1"/>
</dbReference>
<accession>A0A382HBB3</accession>
<evidence type="ECO:0000256" key="1">
    <source>
        <dbReference type="ARBA" id="ARBA00008416"/>
    </source>
</evidence>
<dbReference type="EMBL" id="UINC01060009">
    <property type="protein sequence ID" value="SVB84053.1"/>
    <property type="molecule type" value="Genomic_DNA"/>
</dbReference>
<dbReference type="InterPro" id="IPR008778">
    <property type="entry name" value="Pirin_C_dom"/>
</dbReference>
<evidence type="ECO:0000259" key="3">
    <source>
        <dbReference type="Pfam" id="PF05726"/>
    </source>
</evidence>
<reference evidence="4" key="1">
    <citation type="submission" date="2018-05" db="EMBL/GenBank/DDBJ databases">
        <authorList>
            <person name="Lanie J.A."/>
            <person name="Ng W.-L."/>
            <person name="Kazmierczak K.M."/>
            <person name="Andrzejewski T.M."/>
            <person name="Davidsen T.M."/>
            <person name="Wayne K.J."/>
            <person name="Tettelin H."/>
            <person name="Glass J.I."/>
            <person name="Rusch D."/>
            <person name="Podicherti R."/>
            <person name="Tsui H.-C.T."/>
            <person name="Winkler M.E."/>
        </authorList>
    </citation>
    <scope>NUCLEOTIDE SEQUENCE</scope>
</reference>
<dbReference type="CDD" id="cd02247">
    <property type="entry name" value="cupin_pirin_C"/>
    <property type="match status" value="1"/>
</dbReference>
<feature type="domain" description="Pirin N-terminal" evidence="2">
    <location>
        <begin position="20"/>
        <end position="120"/>
    </location>
</feature>
<comment type="similarity">
    <text evidence="1">Belongs to the pirin family.</text>
</comment>
<dbReference type="AlphaFoldDB" id="A0A382HBB3"/>
<dbReference type="InterPro" id="IPR012093">
    <property type="entry name" value="Pirin"/>
</dbReference>
<dbReference type="CDD" id="cd02909">
    <property type="entry name" value="cupin_pirin_N"/>
    <property type="match status" value="1"/>
</dbReference>
<evidence type="ECO:0000313" key="4">
    <source>
        <dbReference type="EMBL" id="SVB84053.1"/>
    </source>
</evidence>
<proteinExistence type="inferred from homology"/>
<dbReference type="Gene3D" id="2.60.120.10">
    <property type="entry name" value="Jelly Rolls"/>
    <property type="match status" value="2"/>
</dbReference>
<dbReference type="InterPro" id="IPR003829">
    <property type="entry name" value="Pirin_N_dom"/>
</dbReference>
<organism evidence="4">
    <name type="scientific">marine metagenome</name>
    <dbReference type="NCBI Taxonomy" id="408172"/>
    <lineage>
        <taxon>unclassified sequences</taxon>
        <taxon>metagenomes</taxon>
        <taxon>ecological metagenomes</taxon>
    </lineage>
</organism>
<protein>
    <recommendedName>
        <fullName evidence="5">Pirin N-terminal domain-containing protein</fullName>
    </recommendedName>
</protein>
<feature type="domain" description="Pirin C-terminal" evidence="3">
    <location>
        <begin position="173"/>
        <end position="273"/>
    </location>
</feature>
<evidence type="ECO:0008006" key="5">
    <source>
        <dbReference type="Google" id="ProtNLM"/>
    </source>
</evidence>
<dbReference type="Pfam" id="PF02678">
    <property type="entry name" value="Pirin"/>
    <property type="match status" value="1"/>
</dbReference>
<dbReference type="PIRSF" id="PIRSF006232">
    <property type="entry name" value="Pirin"/>
    <property type="match status" value="1"/>
</dbReference>
<name>A0A382HBB3_9ZZZZ</name>
<dbReference type="SUPFAM" id="SSF51182">
    <property type="entry name" value="RmlC-like cupins"/>
    <property type="match status" value="1"/>
</dbReference>
<dbReference type="Pfam" id="PF05726">
    <property type="entry name" value="Pirin_C"/>
    <property type="match status" value="1"/>
</dbReference>